<reference evidence="5 6" key="1">
    <citation type="journal article" date="2016" name="Genome Announc.">
        <title>Genome Sequence of Madurella mycetomatis mm55, Isolated from a Human Mycetoma Case in Sudan.</title>
        <authorList>
            <person name="Smit S."/>
            <person name="Derks M.F."/>
            <person name="Bervoets S."/>
            <person name="Fahal A."/>
            <person name="van Leeuwen W."/>
            <person name="van Belkum A."/>
            <person name="van de Sande W.W."/>
        </authorList>
    </citation>
    <scope>NUCLEOTIDE SEQUENCE [LARGE SCALE GENOMIC DNA]</scope>
    <source>
        <strain evidence="6">mm55</strain>
    </source>
</reference>
<dbReference type="FunFam" id="3.40.50.720:FF:000084">
    <property type="entry name" value="Short-chain dehydrogenase reductase"/>
    <property type="match status" value="1"/>
</dbReference>
<dbReference type="InterPro" id="IPR020904">
    <property type="entry name" value="Sc_DH/Rdtase_CS"/>
</dbReference>
<dbReference type="Pfam" id="PF00106">
    <property type="entry name" value="adh_short"/>
    <property type="match status" value="1"/>
</dbReference>
<accession>A0A175W3R0</accession>
<evidence type="ECO:0000313" key="5">
    <source>
        <dbReference type="EMBL" id="KXX78358.1"/>
    </source>
</evidence>
<dbReference type="PANTHER" id="PTHR43618:SF4">
    <property type="entry name" value="SHORT CHAIN DEHYDROGENASE_REDUCTASE FAMILY (AFU_ORTHOLOGUE AFUA_7G04540)"/>
    <property type="match status" value="1"/>
</dbReference>
<evidence type="ECO:0000313" key="6">
    <source>
        <dbReference type="Proteomes" id="UP000078237"/>
    </source>
</evidence>
<evidence type="ECO:0000256" key="4">
    <source>
        <dbReference type="RuleBase" id="RU000363"/>
    </source>
</evidence>
<dbReference type="PANTHER" id="PTHR43618">
    <property type="entry name" value="7-ALPHA-HYDROXYSTEROID DEHYDROGENASE"/>
    <property type="match status" value="1"/>
</dbReference>
<dbReference type="PRINTS" id="PR00080">
    <property type="entry name" value="SDRFAMILY"/>
</dbReference>
<dbReference type="STRING" id="100816.A0A175W3R0"/>
<name>A0A175W3R0_9PEZI</name>
<keyword evidence="6" id="KW-1185">Reference proteome</keyword>
<evidence type="ECO:0000256" key="2">
    <source>
        <dbReference type="ARBA" id="ARBA00022857"/>
    </source>
</evidence>
<proteinExistence type="inferred from homology"/>
<organism evidence="5 6">
    <name type="scientific">Madurella mycetomatis</name>
    <dbReference type="NCBI Taxonomy" id="100816"/>
    <lineage>
        <taxon>Eukaryota</taxon>
        <taxon>Fungi</taxon>
        <taxon>Dikarya</taxon>
        <taxon>Ascomycota</taxon>
        <taxon>Pezizomycotina</taxon>
        <taxon>Sordariomycetes</taxon>
        <taxon>Sordariomycetidae</taxon>
        <taxon>Sordariales</taxon>
        <taxon>Sordariales incertae sedis</taxon>
        <taxon>Madurella</taxon>
    </lineage>
</organism>
<dbReference type="GO" id="GO:0016491">
    <property type="term" value="F:oxidoreductase activity"/>
    <property type="evidence" value="ECO:0007669"/>
    <property type="project" value="UniProtKB-KW"/>
</dbReference>
<dbReference type="VEuPathDB" id="FungiDB:MMYC01_206996"/>
<comment type="caution">
    <text evidence="5">The sequence shown here is derived from an EMBL/GenBank/DDBJ whole genome shotgun (WGS) entry which is preliminary data.</text>
</comment>
<dbReference type="OrthoDB" id="3819888at2759"/>
<evidence type="ECO:0000256" key="1">
    <source>
        <dbReference type="ARBA" id="ARBA00006484"/>
    </source>
</evidence>
<sequence>MSKSVAAASHDDYNRNSLFNLKGRVALVTGGGSGIGLMATQALAVNGAKVYIVGRTKEKLDRVVETYNKDIEGEIVALQGDVTKKDDVARLAKEVGSREKCLCILINNAGVSSATVQPESGTAGEMKQNIFDTDKVTEQDWTDTYQTNVASLYFMTAAFLPLLQASSERHPHWSGTVVNITSISGLVKGAQHHFSYNASKAAASHLTRMLAAEIAATGHKIRVNAIAPGVFPSEMTADSSDEFQKSHLDREKYASKVPAGRPGRDIDMAQAVLALTANQYIDGQTLVVDGGYTLSLGQ</sequence>
<dbReference type="Proteomes" id="UP000078237">
    <property type="component" value="Unassembled WGS sequence"/>
</dbReference>
<dbReference type="EMBL" id="LCTW02000123">
    <property type="protein sequence ID" value="KXX78358.1"/>
    <property type="molecule type" value="Genomic_DNA"/>
</dbReference>
<dbReference type="PROSITE" id="PS00061">
    <property type="entry name" value="ADH_SHORT"/>
    <property type="match status" value="1"/>
</dbReference>
<keyword evidence="2" id="KW-0521">NADP</keyword>
<dbReference type="Gene3D" id="3.40.50.720">
    <property type="entry name" value="NAD(P)-binding Rossmann-like Domain"/>
    <property type="match status" value="1"/>
</dbReference>
<protein>
    <submittedName>
        <fullName evidence="5">Rhamnolipids biosynthesis 3-oxoacyl-[acyl-carrier-protein] reductase</fullName>
    </submittedName>
</protein>
<dbReference type="PRINTS" id="PR00081">
    <property type="entry name" value="GDHRDH"/>
</dbReference>
<evidence type="ECO:0000256" key="3">
    <source>
        <dbReference type="ARBA" id="ARBA00023002"/>
    </source>
</evidence>
<dbReference type="AlphaFoldDB" id="A0A175W3R0"/>
<dbReference type="InterPro" id="IPR052178">
    <property type="entry name" value="Sec_Metab_Biosynth_SDR"/>
</dbReference>
<dbReference type="InterPro" id="IPR002347">
    <property type="entry name" value="SDR_fam"/>
</dbReference>
<dbReference type="SUPFAM" id="SSF51735">
    <property type="entry name" value="NAD(P)-binding Rossmann-fold domains"/>
    <property type="match status" value="1"/>
</dbReference>
<comment type="similarity">
    <text evidence="1 4">Belongs to the short-chain dehydrogenases/reductases (SDR) family.</text>
</comment>
<keyword evidence="3" id="KW-0560">Oxidoreductase</keyword>
<gene>
    <name evidence="5" type="ORF">MMYC01_206996</name>
</gene>
<dbReference type="InterPro" id="IPR036291">
    <property type="entry name" value="NAD(P)-bd_dom_sf"/>
</dbReference>